<evidence type="ECO:0000256" key="3">
    <source>
        <dbReference type="ARBA" id="ARBA00022989"/>
    </source>
</evidence>
<evidence type="ECO:0000256" key="5">
    <source>
        <dbReference type="SAM" id="Phobius"/>
    </source>
</evidence>
<feature type="transmembrane region" description="Helical" evidence="5">
    <location>
        <begin position="270"/>
        <end position="285"/>
    </location>
</feature>
<dbReference type="STRING" id="224129.A0A1W4WV72"/>
<dbReference type="InterPro" id="IPR011701">
    <property type="entry name" value="MFS"/>
</dbReference>
<evidence type="ECO:0000256" key="1">
    <source>
        <dbReference type="ARBA" id="ARBA00004141"/>
    </source>
</evidence>
<dbReference type="SUPFAM" id="SSF103473">
    <property type="entry name" value="MFS general substrate transporter"/>
    <property type="match status" value="1"/>
</dbReference>
<dbReference type="RefSeq" id="XP_018323960.1">
    <property type="nucleotide sequence ID" value="XM_018468458.2"/>
</dbReference>
<evidence type="ECO:0000313" key="8">
    <source>
        <dbReference type="RefSeq" id="XP_018323961.1"/>
    </source>
</evidence>
<dbReference type="PANTHER" id="PTHR23507:SF37">
    <property type="entry name" value="GH08173P"/>
    <property type="match status" value="1"/>
</dbReference>
<evidence type="ECO:0000313" key="6">
    <source>
        <dbReference type="Proteomes" id="UP000192223"/>
    </source>
</evidence>
<dbReference type="Pfam" id="PF07690">
    <property type="entry name" value="MFS_1"/>
    <property type="match status" value="1"/>
</dbReference>
<feature type="transmembrane region" description="Helical" evidence="5">
    <location>
        <begin position="21"/>
        <end position="40"/>
    </location>
</feature>
<protein>
    <submittedName>
        <fullName evidence="7 8">Solute carrier family 46 member 3 isoform X1</fullName>
    </submittedName>
</protein>
<dbReference type="KEGG" id="apln:108736144"/>
<evidence type="ECO:0000256" key="2">
    <source>
        <dbReference type="ARBA" id="ARBA00022692"/>
    </source>
</evidence>
<keyword evidence="4 5" id="KW-0472">Membrane</keyword>
<dbReference type="InterPro" id="IPR036259">
    <property type="entry name" value="MFS_trans_sf"/>
</dbReference>
<feature type="transmembrane region" description="Helical" evidence="5">
    <location>
        <begin position="203"/>
        <end position="224"/>
    </location>
</feature>
<dbReference type="OrthoDB" id="419734at2759"/>
<feature type="transmembrane region" description="Helical" evidence="5">
    <location>
        <begin position="174"/>
        <end position="197"/>
    </location>
</feature>
<keyword evidence="3 5" id="KW-1133">Transmembrane helix</keyword>
<proteinExistence type="predicted"/>
<feature type="transmembrane region" description="Helical" evidence="5">
    <location>
        <begin position="106"/>
        <end position="124"/>
    </location>
</feature>
<comment type="subcellular location">
    <subcellularLocation>
        <location evidence="1">Membrane</location>
        <topology evidence="1">Multi-pass membrane protein</topology>
    </subcellularLocation>
</comment>
<dbReference type="GO" id="GO:0016020">
    <property type="term" value="C:membrane"/>
    <property type="evidence" value="ECO:0007669"/>
    <property type="project" value="UniProtKB-SubCell"/>
</dbReference>
<dbReference type="GeneID" id="108736144"/>
<accession>A0A1W4WV72</accession>
<dbReference type="PANTHER" id="PTHR23507">
    <property type="entry name" value="ZGC:174356"/>
    <property type="match status" value="1"/>
</dbReference>
<feature type="transmembrane region" description="Helical" evidence="5">
    <location>
        <begin position="136"/>
        <end position="162"/>
    </location>
</feature>
<dbReference type="AlphaFoldDB" id="A0A1W4WV72"/>
<gene>
    <name evidence="7 8" type="primary">LOC108736144</name>
</gene>
<keyword evidence="6" id="KW-1185">Reference proteome</keyword>
<name>A0A1W4WV72_AGRPL</name>
<evidence type="ECO:0000313" key="7">
    <source>
        <dbReference type="RefSeq" id="XP_018323960.1"/>
    </source>
</evidence>
<organism evidence="6 7">
    <name type="scientific">Agrilus planipennis</name>
    <name type="common">Emerald ash borer</name>
    <name type="synonym">Agrilus marcopoli</name>
    <dbReference type="NCBI Taxonomy" id="224129"/>
    <lineage>
        <taxon>Eukaryota</taxon>
        <taxon>Metazoa</taxon>
        <taxon>Ecdysozoa</taxon>
        <taxon>Arthropoda</taxon>
        <taxon>Hexapoda</taxon>
        <taxon>Insecta</taxon>
        <taxon>Pterygota</taxon>
        <taxon>Neoptera</taxon>
        <taxon>Endopterygota</taxon>
        <taxon>Coleoptera</taxon>
        <taxon>Polyphaga</taxon>
        <taxon>Elateriformia</taxon>
        <taxon>Buprestoidea</taxon>
        <taxon>Buprestidae</taxon>
        <taxon>Agrilinae</taxon>
        <taxon>Agrilus</taxon>
    </lineage>
</organism>
<dbReference type="GO" id="GO:0022857">
    <property type="term" value="F:transmembrane transporter activity"/>
    <property type="evidence" value="ECO:0007669"/>
    <property type="project" value="InterPro"/>
</dbReference>
<sequence>MPHTIQWKKFFGLITVEPTMVFYMMAFMVTSVVEESFFVYKACTVNNNFNSTVCDDIHSKNYSEFNKKVQLTVSEFHQWNDIAGHVGTIVLAFFMGSWADRRGRKLPLLLGLFGKLYYSAMIVLNATQDHWPVEYIVYTATLPMAFTGADVAIFAACFTYVVDVSSDKNRTIRVTILEVCYLASMPTGIALGSYLFTQVTNKSYATMFLINCSLLVVSIIYSLVRLEWRTSERQRPLSEAANIVTDFFDYKHVVDTFHTLFRRRSGKKRCFLLLLIVSMAFYTFQRNEKQMMYLYLQLVLNWSFQQISNFRTYQSALQDLALLIVIPVGSKLLAWKDGIIAMIGAVAHSVARMFFATAKTNSLIYVGGMFAGLGPIVAPIIRSMISTLVSSSERGKVFTMLAVADNAIPMLSGTVYNQVYKKTINHFPAGIYLVTIFTQMVVFLIFLYIHIRSRDQTYIHGGNDDDDDNSSFDIQPKAVDIVEQR</sequence>
<dbReference type="Proteomes" id="UP000192223">
    <property type="component" value="Unplaced"/>
</dbReference>
<feature type="transmembrane region" description="Helical" evidence="5">
    <location>
        <begin position="82"/>
        <end position="99"/>
    </location>
</feature>
<keyword evidence="2 5" id="KW-0812">Transmembrane</keyword>
<dbReference type="RefSeq" id="XP_018323961.1">
    <property type="nucleotide sequence ID" value="XM_018468459.2"/>
</dbReference>
<evidence type="ECO:0000256" key="4">
    <source>
        <dbReference type="ARBA" id="ARBA00023136"/>
    </source>
</evidence>
<feature type="transmembrane region" description="Helical" evidence="5">
    <location>
        <begin position="429"/>
        <end position="449"/>
    </location>
</feature>
<dbReference type="Gene3D" id="1.20.1250.20">
    <property type="entry name" value="MFS general substrate transporter like domains"/>
    <property type="match status" value="1"/>
</dbReference>
<reference evidence="7 8" key="1">
    <citation type="submission" date="2025-04" db="UniProtKB">
        <authorList>
            <consortium name="RefSeq"/>
        </authorList>
    </citation>
    <scope>IDENTIFICATION</scope>
    <source>
        <tissue evidence="7 8">Entire body</tissue>
    </source>
</reference>
<feature type="transmembrane region" description="Helical" evidence="5">
    <location>
        <begin position="363"/>
        <end position="385"/>
    </location>
</feature>